<dbReference type="Proteomes" id="UP000327468">
    <property type="component" value="Chromosome 4"/>
</dbReference>
<dbReference type="AlphaFoldDB" id="A0A5N5PHF9"/>
<keyword evidence="3" id="KW-1185">Reference proteome</keyword>
<name>A0A5N5PHF9_PANHP</name>
<proteinExistence type="predicted"/>
<evidence type="ECO:0000313" key="3">
    <source>
        <dbReference type="Proteomes" id="UP000327468"/>
    </source>
</evidence>
<protein>
    <submittedName>
        <fullName evidence="2">Uncharacterized protein</fullName>
    </submittedName>
</protein>
<evidence type="ECO:0000256" key="1">
    <source>
        <dbReference type="SAM" id="MobiDB-lite"/>
    </source>
</evidence>
<accession>A0A5N5PHF9</accession>
<gene>
    <name evidence="2" type="ORF">PHYPO_G00191080</name>
</gene>
<feature type="region of interest" description="Disordered" evidence="1">
    <location>
        <begin position="1"/>
        <end position="26"/>
    </location>
</feature>
<evidence type="ECO:0000313" key="2">
    <source>
        <dbReference type="EMBL" id="KAB5579120.1"/>
    </source>
</evidence>
<dbReference type="EMBL" id="VFJC01000005">
    <property type="protein sequence ID" value="KAB5579120.1"/>
    <property type="molecule type" value="Genomic_DNA"/>
</dbReference>
<organism evidence="2 3">
    <name type="scientific">Pangasianodon hypophthalmus</name>
    <name type="common">Striped catfish</name>
    <name type="synonym">Helicophagus hypophthalmus</name>
    <dbReference type="NCBI Taxonomy" id="310915"/>
    <lineage>
        <taxon>Eukaryota</taxon>
        <taxon>Metazoa</taxon>
        <taxon>Chordata</taxon>
        <taxon>Craniata</taxon>
        <taxon>Vertebrata</taxon>
        <taxon>Euteleostomi</taxon>
        <taxon>Actinopterygii</taxon>
        <taxon>Neopterygii</taxon>
        <taxon>Teleostei</taxon>
        <taxon>Ostariophysi</taxon>
        <taxon>Siluriformes</taxon>
        <taxon>Pangasiidae</taxon>
        <taxon>Pangasianodon</taxon>
    </lineage>
</organism>
<comment type="caution">
    <text evidence="2">The sequence shown here is derived from an EMBL/GenBank/DDBJ whole genome shotgun (WGS) entry which is preliminary data.</text>
</comment>
<reference evidence="2 3" key="1">
    <citation type="submission" date="2019-06" db="EMBL/GenBank/DDBJ databases">
        <title>A chromosome-scale genome assembly of the striped catfish, Pangasianodon hypophthalmus.</title>
        <authorList>
            <person name="Wen M."/>
            <person name="Zahm M."/>
            <person name="Roques C."/>
            <person name="Cabau C."/>
            <person name="Klopp C."/>
            <person name="Donnadieu C."/>
            <person name="Jouanno E."/>
            <person name="Avarre J.-C."/>
            <person name="Campet M."/>
            <person name="Ha T.T.T."/>
            <person name="Dugue R."/>
            <person name="Lampietro C."/>
            <person name="Louis A."/>
            <person name="Herpin A."/>
            <person name="Echchiki A."/>
            <person name="Berthelot C."/>
            <person name="Parey E."/>
            <person name="Roest-Crollius H."/>
            <person name="Braasch I."/>
            <person name="Postlethwait J."/>
            <person name="Bobe J."/>
            <person name="Montfort J."/>
            <person name="Bouchez O."/>
            <person name="Begum T."/>
            <person name="Schartl M."/>
            <person name="Guiguen Y."/>
        </authorList>
    </citation>
    <scope>NUCLEOTIDE SEQUENCE [LARGE SCALE GENOMIC DNA]</scope>
    <source>
        <strain evidence="2 3">Indonesia</strain>
        <tissue evidence="2">Blood</tissue>
    </source>
</reference>
<sequence length="75" mass="8414">MSRHPAAGFRPNRAREAAKRKASKPARQRKCNIFLFLGSSLRSVSQQQWSFPSSEITIEGLLLVHHHDAVTDSLS</sequence>